<feature type="compositionally biased region" description="Low complexity" evidence="4">
    <location>
        <begin position="596"/>
        <end position="616"/>
    </location>
</feature>
<dbReference type="InterPro" id="IPR036770">
    <property type="entry name" value="Ankyrin_rpt-contain_sf"/>
</dbReference>
<dbReference type="EMBL" id="CP120631">
    <property type="protein sequence ID" value="WEW61417.1"/>
    <property type="molecule type" value="Genomic_DNA"/>
</dbReference>
<dbReference type="SUPFAM" id="SSF48403">
    <property type="entry name" value="Ankyrin repeat"/>
    <property type="match status" value="1"/>
</dbReference>
<evidence type="ECO:0000313" key="7">
    <source>
        <dbReference type="Proteomes" id="UP001219355"/>
    </source>
</evidence>
<feature type="repeat" description="ANK" evidence="3">
    <location>
        <begin position="71"/>
        <end position="96"/>
    </location>
</feature>
<dbReference type="SUPFAM" id="SSF54695">
    <property type="entry name" value="POZ domain"/>
    <property type="match status" value="2"/>
</dbReference>
<organism evidence="6 7">
    <name type="scientific">Emydomyces testavorans</name>
    <dbReference type="NCBI Taxonomy" id="2070801"/>
    <lineage>
        <taxon>Eukaryota</taxon>
        <taxon>Fungi</taxon>
        <taxon>Dikarya</taxon>
        <taxon>Ascomycota</taxon>
        <taxon>Pezizomycotina</taxon>
        <taxon>Eurotiomycetes</taxon>
        <taxon>Eurotiomycetidae</taxon>
        <taxon>Onygenales</taxon>
        <taxon>Nannizziopsiaceae</taxon>
        <taxon>Emydomyces</taxon>
    </lineage>
</organism>
<protein>
    <recommendedName>
        <fullName evidence="5">BTB domain-containing protein</fullName>
    </recommendedName>
</protein>
<dbReference type="CDD" id="cd18497">
    <property type="entry name" value="BACK_ABTB1_BPOZ"/>
    <property type="match status" value="1"/>
</dbReference>
<dbReference type="Gene3D" id="1.25.40.20">
    <property type="entry name" value="Ankyrin repeat-containing domain"/>
    <property type="match status" value="1"/>
</dbReference>
<keyword evidence="2 3" id="KW-0040">ANK repeat</keyword>
<dbReference type="PROSITE" id="PS50097">
    <property type="entry name" value="BTB"/>
    <property type="match status" value="2"/>
</dbReference>
<feature type="compositionally biased region" description="Acidic residues" evidence="4">
    <location>
        <begin position="578"/>
        <end position="587"/>
    </location>
</feature>
<dbReference type="PANTHER" id="PTHR46231">
    <property type="entry name" value="ANKYRIN REPEAT AND BTB/POZ DOMAIN-CONTAINING PROTEIN 1"/>
    <property type="match status" value="1"/>
</dbReference>
<dbReference type="SMART" id="SM00248">
    <property type="entry name" value="ANK"/>
    <property type="match status" value="2"/>
</dbReference>
<dbReference type="PROSITE" id="PS50088">
    <property type="entry name" value="ANK_REPEAT"/>
    <property type="match status" value="1"/>
</dbReference>
<dbReference type="FunFam" id="1.25.40.20:FF:000248">
    <property type="entry name" value="Ankyrin repeat and BTB/POZ domain protein"/>
    <property type="match status" value="1"/>
</dbReference>
<dbReference type="PANTHER" id="PTHR46231:SF1">
    <property type="entry name" value="ANKYRIN REPEAT AND BTB_POZ DOMAIN-CONTAINING PROTEIN 1"/>
    <property type="match status" value="1"/>
</dbReference>
<dbReference type="InterPro" id="IPR000210">
    <property type="entry name" value="BTB/POZ_dom"/>
</dbReference>
<proteinExistence type="predicted"/>
<gene>
    <name evidence="6" type="ORF">PRK78_006907</name>
</gene>
<name>A0AAF0DPA6_9EURO</name>
<evidence type="ECO:0000313" key="6">
    <source>
        <dbReference type="EMBL" id="WEW61417.1"/>
    </source>
</evidence>
<dbReference type="FunFam" id="3.30.710.10:FF:000183">
    <property type="entry name" value="Ankyrin repeat and BTB/POZ domain protein"/>
    <property type="match status" value="1"/>
</dbReference>
<evidence type="ECO:0000259" key="5">
    <source>
        <dbReference type="PROSITE" id="PS50097"/>
    </source>
</evidence>
<dbReference type="CDD" id="cd18186">
    <property type="entry name" value="BTB_POZ_ZBTB_KLHL-like"/>
    <property type="match status" value="1"/>
</dbReference>
<dbReference type="Gene3D" id="3.30.710.10">
    <property type="entry name" value="Potassium Channel Kv1.1, Chain A"/>
    <property type="match status" value="2"/>
</dbReference>
<evidence type="ECO:0000256" key="3">
    <source>
        <dbReference type="PROSITE-ProRule" id="PRU00023"/>
    </source>
</evidence>
<sequence length="681" mass="76686">MTDSVLLRKDQLEISLHNERNLIKSGKLKDDNPLDLSEGFKELCEACRRGDLKACQEKITEGVNINGRDLFDCTPLILASLCGHYEVVQLLLDSGALCERDTFQGERCLYNALNNRIRNLLLKYDYSKSSDPLQPYAAHIASLLSRDHPQTSDIIVTSADESFHLHKFILSARSPYFRNKLAKSPEVTTWKLPSTLPPQAFSAGIKYLYLGETPRELRCGPGTGFTEAEVLAGIDRIAIHLELPSLMDTVLDSGDRRLARQRRTDEVAKCRDQMEAWFQDNVLRHKMILNTGQVDEVKWDRNNGIFADVLLCADEDLIEDPDQNETRLDGSDNEACRGIPIGPTSQSFSISRAQASRKSVLYPAHRAMLLRSEFFLAMFSSGFREAQMSEYLQIIRVDCTPDVLEVVLDFLYTEKANIPLDMAVDVLYAADLLMIERLKTKAGVVISTLGNGNLKQEQLVLPEKIDFQKARISPGSTGEKWSEDEDEDKEPIDVYEIIRAGWLTRVQRLEEFAARYLAYRLEAHIDRPEFEQLVLESATRIEKRQETDSIELIDDIRYYLSDRFRLRFEDSGLHEMMEEGAENEAEVDTAKSNLDGRTSSSSLSGTPISSSSQGSKTPEEDEGIGVTVDPAPQFSKDGPIGPVIRTLDGAIAGDEFARDAVNYQILLNKLDRLLEKLDLDA</sequence>
<dbReference type="Proteomes" id="UP001219355">
    <property type="component" value="Chromosome 5"/>
</dbReference>
<dbReference type="InterPro" id="IPR011333">
    <property type="entry name" value="SKP1/BTB/POZ_sf"/>
</dbReference>
<dbReference type="Pfam" id="PF12796">
    <property type="entry name" value="Ank_2"/>
    <property type="match status" value="1"/>
</dbReference>
<dbReference type="SMART" id="SM00225">
    <property type="entry name" value="BTB"/>
    <property type="match status" value="2"/>
</dbReference>
<accession>A0AAF0DPA6</accession>
<dbReference type="InterPro" id="IPR044515">
    <property type="entry name" value="ABTB1"/>
</dbReference>
<dbReference type="PROSITE" id="PS50297">
    <property type="entry name" value="ANK_REP_REGION"/>
    <property type="match status" value="1"/>
</dbReference>
<dbReference type="InterPro" id="IPR002110">
    <property type="entry name" value="Ankyrin_rpt"/>
</dbReference>
<dbReference type="AlphaFoldDB" id="A0AAF0DPA6"/>
<feature type="domain" description="BTB" evidence="5">
    <location>
        <begin position="152"/>
        <end position="217"/>
    </location>
</feature>
<dbReference type="GO" id="GO:0000151">
    <property type="term" value="C:ubiquitin ligase complex"/>
    <property type="evidence" value="ECO:0007669"/>
    <property type="project" value="TreeGrafter"/>
</dbReference>
<keyword evidence="1" id="KW-0677">Repeat</keyword>
<feature type="region of interest" description="Disordered" evidence="4">
    <location>
        <begin position="578"/>
        <end position="637"/>
    </location>
</feature>
<evidence type="ECO:0000256" key="2">
    <source>
        <dbReference type="ARBA" id="ARBA00023043"/>
    </source>
</evidence>
<evidence type="ECO:0000256" key="4">
    <source>
        <dbReference type="SAM" id="MobiDB-lite"/>
    </source>
</evidence>
<evidence type="ECO:0000256" key="1">
    <source>
        <dbReference type="ARBA" id="ARBA00022737"/>
    </source>
</evidence>
<feature type="domain" description="BTB" evidence="5">
    <location>
        <begin position="344"/>
        <end position="420"/>
    </location>
</feature>
<reference evidence="6" key="1">
    <citation type="submission" date="2023-03" db="EMBL/GenBank/DDBJ databases">
        <title>Emydomyces testavorans Genome Sequence.</title>
        <authorList>
            <person name="Hoyer L."/>
        </authorList>
    </citation>
    <scope>NUCLEOTIDE SEQUENCE</scope>
    <source>
        <strain evidence="6">16-2883</strain>
    </source>
</reference>
<keyword evidence="7" id="KW-1185">Reference proteome</keyword>
<dbReference type="GO" id="GO:0005737">
    <property type="term" value="C:cytoplasm"/>
    <property type="evidence" value="ECO:0007669"/>
    <property type="project" value="TreeGrafter"/>
</dbReference>
<dbReference type="Pfam" id="PF00651">
    <property type="entry name" value="BTB"/>
    <property type="match status" value="2"/>
</dbReference>